<dbReference type="KEGG" id="vg:55599833"/>
<name>A0A345L1N5_9CAUD</name>
<dbReference type="SUPFAM" id="SSF49265">
    <property type="entry name" value="Fibronectin type III"/>
    <property type="match status" value="2"/>
</dbReference>
<dbReference type="InterPro" id="IPR003305">
    <property type="entry name" value="CenC_carb-bd"/>
</dbReference>
<dbReference type="InterPro" id="IPR013783">
    <property type="entry name" value="Ig-like_fold"/>
</dbReference>
<dbReference type="SMART" id="SM00060">
    <property type="entry name" value="FN3"/>
    <property type="match status" value="4"/>
</dbReference>
<dbReference type="InterPro" id="IPR036116">
    <property type="entry name" value="FN3_sf"/>
</dbReference>
<evidence type="ECO:0000259" key="3">
    <source>
        <dbReference type="PROSITE" id="PS50853"/>
    </source>
</evidence>
<dbReference type="GO" id="GO:0016798">
    <property type="term" value="F:hydrolase activity, acting on glycosyl bonds"/>
    <property type="evidence" value="ECO:0007669"/>
    <property type="project" value="InterPro"/>
</dbReference>
<protein>
    <submittedName>
        <fullName evidence="4">Minor tail protein</fullName>
    </submittedName>
</protein>
<dbReference type="PROSITE" id="PS50853">
    <property type="entry name" value="FN3"/>
    <property type="match status" value="3"/>
</dbReference>
<evidence type="ECO:0000313" key="5">
    <source>
        <dbReference type="Proteomes" id="UP000258408"/>
    </source>
</evidence>
<evidence type="ECO:0000256" key="2">
    <source>
        <dbReference type="SAM" id="MobiDB-lite"/>
    </source>
</evidence>
<keyword evidence="1" id="KW-0378">Hydrolase</keyword>
<dbReference type="Gene3D" id="2.60.120.260">
    <property type="entry name" value="Galactose-binding domain-like"/>
    <property type="match status" value="3"/>
</dbReference>
<dbReference type="EMBL" id="MH536814">
    <property type="protein sequence ID" value="AXH49187.1"/>
    <property type="molecule type" value="Genomic_DNA"/>
</dbReference>
<feature type="domain" description="Fibronectin type-III" evidence="3">
    <location>
        <begin position="246"/>
        <end position="348"/>
    </location>
</feature>
<dbReference type="Pfam" id="PF00041">
    <property type="entry name" value="fn3"/>
    <property type="match status" value="2"/>
</dbReference>
<sequence length="2021" mass="215015">MSRILLRDLEPGRLYHIQARATNGEQSSQWSQLWDLQTTSDILPPAAPTGLSWVVEGTAFKAVWTGPTLNQDGSDLRDFKDFQVKIYSPAAPGTIVTYYTTSARFDLPFENNVNSFGVPRAQVTIEVRARDNTGNLSTAATATATNPPPANVSGFTATGITDAIAIKWNANADTDLKHYKVWQGTAAGSENTLVYTGLATSFVYDTLSISPQYFKIVAVDVFNSESATAATASATAKSSLAVDGTPPAAPTGVTVTSSLDTSDPSGGRAYIDVSWTGVADTDLQNYSVRYSTGTTWEYIDVPEGVTTARINGLRPNTNYNVAVAAVDYSGNSSSYVNAGTYPILTAKDTTAPAAPTGVTVGAGVTTVTVAWTENTENDVKNGVGTYEVQLDTVNTFNSGNLVTKQNSGTIVAFTNLTSNTTYYARVRAIDATGNAGSYSSIVSGTPRYVANADIQAGTINGDKITAATLSGDRVIANSLDANTIKANTTFSQNLNVGSTFTMAASGIMKSSNYVAGSAGWQLTNTTLEINQGTIKAAALQLQNGHNMLHPAYADWEFVKSWYTTNLITFNDGGVSTWAISDATDVVGKYNTQCIKTSWTGVGTFSRTYMGPTFTSYNVQLEANTDYIFSGWVYVKTGAGAKTAALGIKLADASFPGPVANTSIPATSTWTRIWGTFNSGTQTSAELYLSQYTSGDMYWDGLQLEKKVTADTVPSQWKPPGSTSIDGGIIRTGEIRSTASASGLSGQPAWSINMAGNAQLGDANIRGRLVVGDLSNPSADGVNSKIQSANYAAGTTGWVIRNDGYAEFRQLAVNSIKVTAFDSPFQNTANAKLFDYMQDANLWLQSGSVQQKTDPGAYSAESLFEFTGPGLVLRNGTGVKPIAYDPTILYRISARVRAFTVSTLNSNGTFEGNNTTGWTVDATNGATIAASNTYASTGTYSMRMTSGASTGASYRAWTNVLVKPGYNYTINAKVKAMLQAAYYNATNYGNIELRVTWFGTGGYLDESIQLITPPVDANGVILTAPTDWFSIGATFTAPANATNANFIIRLARYDNVTAGTVIGYIDDVAVTTPPRIKLGLFGMDNGNNFIDYDFIDDATTPTKKHPMPSDYSTMAAYSSSQYMLVADNVEVPIATGGSSTTSDWITLTGYMKGRGGSGATGKFGKAGMFLDEYNPSSFNQEVRFMVPYVEFDTAPGSIAQLDQFSIESYESGAVAKVDTTGNSESMKSVSIENIQDGTEFDHALRFYTGEVDEKKPGLIGHITDGETNDAAHLRIVPPLLNSLSGYNEGPYIGIWDQNPNYLYDASFQTGISGWTGMANTTLSWNETVGREDSSCLQIQAIGTISNPATTELLGKYQVSVLGNQELVGQKVTVSGYAMMGTATGRNVRLVVKFLDEAGAMLNGYFIEKAVTNSDWTYYAFVTPIVVPDTCYTIEFSFSWFNGATGDIVYVEDVQLEANDKKTDFRSGSASKIELNAETIRSRGSIIIAENDFQLPSPIIGGTGKPDSPGYKSIIAQGESGTGAMRLVNYTDTNGTRVSWTSTFFGSDGTEESGLVIYGMADGSFPGRMAMRSPNGSWALSTQPATDGSYPYDVHIHGSLIVDGQLQWVPLTSSAVTPFDSGRALGVAKINNMLVFRGAGSWSGTAGASGTVIFTLPVGYRPSSPQYMCALMWNGNSWSSGVAFHVKTSGECILWSPPEGAGLGTSLSIEGLQMNLSAMPTTSTPGTDTTAPSAPTGFSISAVSSGTSTGSYKLAWTNPSASDTAGVKVIWRSDRYPTVTIAGSGTKTLTTDGTVITVTGSASQAKTYTHSGLPVNKTIYYRVVSYDKSGNHSTYVSASRYLLASPITISPSSSGSYRLGYGGMWRNDGDEVYQGDWTGNDNHRGLYFYGSNIYSKLATGGVVRTPTKMTIYLKRLSTSHGNNAGVGINLRGHKYQTKPSGDPVGSMTNEGSAGDNIVYLSRGEAATVTVPSSWYNNFVVADPNNTDRLEGIGVYGSSTSDYAVLYGKSSGSSYGKLTIYHKG</sequence>
<feature type="domain" description="Fibronectin type-III" evidence="3">
    <location>
        <begin position="351"/>
        <end position="452"/>
    </location>
</feature>
<accession>A0A345L1N5</accession>
<proteinExistence type="predicted"/>
<dbReference type="Gene3D" id="2.60.40.10">
    <property type="entry name" value="Immunoglobulins"/>
    <property type="match status" value="4"/>
</dbReference>
<dbReference type="GeneID" id="55599833"/>
<dbReference type="InterPro" id="IPR003961">
    <property type="entry name" value="FN3_dom"/>
</dbReference>
<keyword evidence="5" id="KW-1185">Reference proteome</keyword>
<feature type="region of interest" description="Disordered" evidence="2">
    <location>
        <begin position="240"/>
        <end position="263"/>
    </location>
</feature>
<evidence type="ECO:0000256" key="1">
    <source>
        <dbReference type="ARBA" id="ARBA00022801"/>
    </source>
</evidence>
<reference evidence="4 5" key="1">
    <citation type="submission" date="2018-06" db="EMBL/GenBank/DDBJ databases">
        <authorList>
            <person name="Luttrell C.E."/>
            <person name="Myers K.N."/>
            <person name="Simpson A.N."/>
            <person name="Sulollari A."/>
            <person name="Suri N."/>
            <person name="Nayek S."/>
            <person name="Bhuiyan S."/>
            <person name="Smith B.R."/>
            <person name="Hughes L.E."/>
            <person name="Garlena R.A."/>
            <person name="Russell D.A."/>
            <person name="Pope W.H."/>
            <person name="Jacobs-Sera D."/>
            <person name="Hatfull G.F."/>
        </authorList>
    </citation>
    <scope>NUCLEOTIDE SEQUENCE [LARGE SCALE GENOMIC DNA]</scope>
</reference>
<gene>
    <name evidence="4" type="primary">43</name>
    <name evidence="4" type="ORF">SEA_BLUEEYEDBEAUTY_43</name>
</gene>
<feature type="domain" description="Fibronectin type-III" evidence="3">
    <location>
        <begin position="1"/>
        <end position="41"/>
    </location>
</feature>
<dbReference type="RefSeq" id="YP_009839238.1">
    <property type="nucleotide sequence ID" value="NC_048720.1"/>
</dbReference>
<feature type="compositionally biased region" description="Low complexity" evidence="2">
    <location>
        <begin position="240"/>
        <end position="256"/>
    </location>
</feature>
<dbReference type="Pfam" id="PF02018">
    <property type="entry name" value="CBM_4_9"/>
    <property type="match status" value="1"/>
</dbReference>
<organism evidence="4 5">
    <name type="scientific">Streptomyces phage Blueeyedbeauty</name>
    <dbReference type="NCBI Taxonomy" id="2250336"/>
    <lineage>
        <taxon>Viruses</taxon>
        <taxon>Duplodnaviria</taxon>
        <taxon>Heunggongvirae</taxon>
        <taxon>Uroviricota</taxon>
        <taxon>Caudoviricetes</taxon>
        <taxon>Stanwilliamsviridae</taxon>
        <taxon>Loccivirinae</taxon>
        <taxon>Annadreamyvirus</taxon>
        <taxon>Annadreamyvirus blueeyedbeauty</taxon>
    </lineage>
</organism>
<dbReference type="CDD" id="cd00063">
    <property type="entry name" value="FN3"/>
    <property type="match status" value="2"/>
</dbReference>
<dbReference type="Proteomes" id="UP000258408">
    <property type="component" value="Segment"/>
</dbReference>
<evidence type="ECO:0000313" key="4">
    <source>
        <dbReference type="EMBL" id="AXH49187.1"/>
    </source>
</evidence>